<organism evidence="1 2">
    <name type="scientific">Neophaeococcomyces mojaviensis</name>
    <dbReference type="NCBI Taxonomy" id="3383035"/>
    <lineage>
        <taxon>Eukaryota</taxon>
        <taxon>Fungi</taxon>
        <taxon>Dikarya</taxon>
        <taxon>Ascomycota</taxon>
        <taxon>Pezizomycotina</taxon>
        <taxon>Eurotiomycetes</taxon>
        <taxon>Chaetothyriomycetidae</taxon>
        <taxon>Chaetothyriales</taxon>
        <taxon>Chaetothyriales incertae sedis</taxon>
        <taxon>Neophaeococcomyces</taxon>
    </lineage>
</organism>
<reference evidence="1" key="1">
    <citation type="submission" date="2022-10" db="EMBL/GenBank/DDBJ databases">
        <title>Culturing micro-colonial fungi from biological soil crusts in the Mojave desert and describing Neophaeococcomyces mojavensis, and introducing the new genera and species Taxawa tesnikishii.</title>
        <authorList>
            <person name="Kurbessoian T."/>
            <person name="Stajich J.E."/>
        </authorList>
    </citation>
    <scope>NUCLEOTIDE SEQUENCE</scope>
    <source>
        <strain evidence="1">JES_112</strain>
    </source>
</reference>
<gene>
    <name evidence="1" type="ORF">H2198_007260</name>
</gene>
<name>A0ACC3A0L3_9EURO</name>
<proteinExistence type="predicted"/>
<accession>A0ACC3A0L3</accession>
<dbReference type="Proteomes" id="UP001172386">
    <property type="component" value="Unassembled WGS sequence"/>
</dbReference>
<evidence type="ECO:0000313" key="1">
    <source>
        <dbReference type="EMBL" id="KAJ9653540.1"/>
    </source>
</evidence>
<keyword evidence="2" id="KW-1185">Reference proteome</keyword>
<protein>
    <submittedName>
        <fullName evidence="1">Uncharacterized protein</fullName>
    </submittedName>
</protein>
<comment type="caution">
    <text evidence="1">The sequence shown here is derived from an EMBL/GenBank/DDBJ whole genome shotgun (WGS) entry which is preliminary data.</text>
</comment>
<sequence length="674" mass="74301">MSAAVMGAADLNPYKRLASPVGELSMPPAKIPKTSTGQLQINYLKREKKETIPLATAEEPLPRLLRLIGEYDGVLQRHESLAGNLGACPVGPILLKRFERLFEGPPRILKSNSRDPNITWLDVVEFAQNKPEQFDLEKTRNGIRVCQFYLKQCRVEISEEDYVLIRSGMPQKLIPPQPILEDEEKELGVIDVLDRNLAKVVHSADQVSARARQLVHRLKNRRAAILARREAEGDAHKNVLKSNDLPQSPAFEHNGLSQKPPPAPAPTQSPSMPSGGFTAVNPRHSLPAPETVSIFHTPREPPREPVPNGTPTPTHIASVEKPAVSATGEDWMNKFLTPSERAAGMTADTIRRETLNTSSYRSSSREETAPAMDEGMRLSMNARRTESRRQSDGAISEHFVADPHSSSVPIPNTPASLIPQQKPHMWNRDDGGPYKAEMISRMETMKRGERVIPPCDRCRRLHMDCIKNLTACLGCTKKHAKCSWKDVSLDELESTAPAARERAAQDDTNAPSSSEWDNMLNQHKRESGHVRGSPSSAPGNDPMDVSSNKESTPRMPSPPSAGPKPNPNQNGSSKVNSNGNNIAMPSSQPQESPRLDVRPPPLDQQLRDAAEDTASKSYPRYPPFQRAPGQWGPPQPSKPKEEARPDEGDRLAAIASQVYRTASQNATRANEPTS</sequence>
<evidence type="ECO:0000313" key="2">
    <source>
        <dbReference type="Proteomes" id="UP001172386"/>
    </source>
</evidence>
<dbReference type="EMBL" id="JAPDRQ010000150">
    <property type="protein sequence ID" value="KAJ9653540.1"/>
    <property type="molecule type" value="Genomic_DNA"/>
</dbReference>